<dbReference type="RefSeq" id="WP_214352491.1">
    <property type="nucleotide sequence ID" value="NZ_JAHBOH010000002.1"/>
</dbReference>
<name>A0ABS5U264_9CELL</name>
<dbReference type="Proteomes" id="UP000722125">
    <property type="component" value="Unassembled WGS sequence"/>
</dbReference>
<evidence type="ECO:0000313" key="3">
    <source>
        <dbReference type="Proteomes" id="UP000722125"/>
    </source>
</evidence>
<proteinExistence type="predicted"/>
<protein>
    <recommendedName>
        <fullName evidence="4">HTH cro/C1-type domain-containing protein</fullName>
    </recommendedName>
</protein>
<organism evidence="2 3">
    <name type="scientific">Cellulomonas fulva</name>
    <dbReference type="NCBI Taxonomy" id="2835530"/>
    <lineage>
        <taxon>Bacteria</taxon>
        <taxon>Bacillati</taxon>
        <taxon>Actinomycetota</taxon>
        <taxon>Actinomycetes</taxon>
        <taxon>Micrococcales</taxon>
        <taxon>Cellulomonadaceae</taxon>
        <taxon>Cellulomonas</taxon>
    </lineage>
</organism>
<feature type="region of interest" description="Disordered" evidence="1">
    <location>
        <begin position="29"/>
        <end position="54"/>
    </location>
</feature>
<sequence length="243" mass="26413">MTSRTDRWDRDMLAGGLPALVEAMTDPLGHLSEPALTGTPGSHWPQPPTDDDATDAARERAVRHALTALDTLLTAATRTDGRRTADSDLRARTLLLSAVDRALSDPEAGYLRRLRRKRSALLRERLARGATHAELARELGVSTQRVRALVQNNRNYISPSRQMALDALREQGAQERAARKLEIAAKKAERAAAARAARVAEGRSLAARLAAGETREDLLDATGYSRQKIASLLAAARAATETR</sequence>
<evidence type="ECO:0008006" key="4">
    <source>
        <dbReference type="Google" id="ProtNLM"/>
    </source>
</evidence>
<evidence type="ECO:0000256" key="1">
    <source>
        <dbReference type="SAM" id="MobiDB-lite"/>
    </source>
</evidence>
<evidence type="ECO:0000313" key="2">
    <source>
        <dbReference type="EMBL" id="MBT0995493.1"/>
    </source>
</evidence>
<comment type="caution">
    <text evidence="2">The sequence shown here is derived from an EMBL/GenBank/DDBJ whole genome shotgun (WGS) entry which is preliminary data.</text>
</comment>
<gene>
    <name evidence="2" type="ORF">KIN34_14495</name>
</gene>
<reference evidence="2 3" key="1">
    <citation type="submission" date="2021-05" db="EMBL/GenBank/DDBJ databases">
        <title>Description of Cellulomonas sp. DKR-3 sp. nov.</title>
        <authorList>
            <person name="Dahal R.H."/>
            <person name="Chaudhary D.K."/>
        </authorList>
    </citation>
    <scope>NUCLEOTIDE SEQUENCE [LARGE SCALE GENOMIC DNA]</scope>
    <source>
        <strain evidence="2 3">DKR-3</strain>
    </source>
</reference>
<keyword evidence="3" id="KW-1185">Reference proteome</keyword>
<accession>A0ABS5U264</accession>
<dbReference type="EMBL" id="JAHBOH010000002">
    <property type="protein sequence ID" value="MBT0995493.1"/>
    <property type="molecule type" value="Genomic_DNA"/>
</dbReference>